<accession>A0AAV7NNG1</accession>
<evidence type="ECO:0000313" key="2">
    <source>
        <dbReference type="Proteomes" id="UP001066276"/>
    </source>
</evidence>
<organism evidence="1 2">
    <name type="scientific">Pleurodeles waltl</name>
    <name type="common">Iberian ribbed newt</name>
    <dbReference type="NCBI Taxonomy" id="8319"/>
    <lineage>
        <taxon>Eukaryota</taxon>
        <taxon>Metazoa</taxon>
        <taxon>Chordata</taxon>
        <taxon>Craniata</taxon>
        <taxon>Vertebrata</taxon>
        <taxon>Euteleostomi</taxon>
        <taxon>Amphibia</taxon>
        <taxon>Batrachia</taxon>
        <taxon>Caudata</taxon>
        <taxon>Salamandroidea</taxon>
        <taxon>Salamandridae</taxon>
        <taxon>Pleurodelinae</taxon>
        <taxon>Pleurodeles</taxon>
    </lineage>
</organism>
<reference evidence="1" key="1">
    <citation type="journal article" date="2022" name="bioRxiv">
        <title>Sequencing and chromosome-scale assembly of the giantPleurodeles waltlgenome.</title>
        <authorList>
            <person name="Brown T."/>
            <person name="Elewa A."/>
            <person name="Iarovenko S."/>
            <person name="Subramanian E."/>
            <person name="Araus A.J."/>
            <person name="Petzold A."/>
            <person name="Susuki M."/>
            <person name="Suzuki K.-i.T."/>
            <person name="Hayashi T."/>
            <person name="Toyoda A."/>
            <person name="Oliveira C."/>
            <person name="Osipova E."/>
            <person name="Leigh N.D."/>
            <person name="Simon A."/>
            <person name="Yun M.H."/>
        </authorList>
    </citation>
    <scope>NUCLEOTIDE SEQUENCE</scope>
    <source>
        <strain evidence="1">20211129_DDA</strain>
        <tissue evidence="1">Liver</tissue>
    </source>
</reference>
<dbReference type="AlphaFoldDB" id="A0AAV7NNG1"/>
<evidence type="ECO:0000313" key="1">
    <source>
        <dbReference type="EMBL" id="KAJ1117056.1"/>
    </source>
</evidence>
<gene>
    <name evidence="1" type="ORF">NDU88_005256</name>
</gene>
<comment type="caution">
    <text evidence="1">The sequence shown here is derived from an EMBL/GenBank/DDBJ whole genome shotgun (WGS) entry which is preliminary data.</text>
</comment>
<name>A0AAV7NNG1_PLEWA</name>
<dbReference type="Proteomes" id="UP001066276">
    <property type="component" value="Chromosome 8"/>
</dbReference>
<dbReference type="EMBL" id="JANPWB010000012">
    <property type="protein sequence ID" value="KAJ1117056.1"/>
    <property type="molecule type" value="Genomic_DNA"/>
</dbReference>
<proteinExistence type="predicted"/>
<sequence length="213" mass="23235">MMAVCVGWRLAGGVLGVALGWACAWGGACLGVCLGWRLAGRVLGVALGWACAWGWAWKAVCLGPGKELQEAWGTVTTNKADASTHLYIKPAPAGGITAHRSTGSDLVIHYCVIEKKDPKQNHLNFETRHGSKLQHNSEEDQIEHGSAAFTKDEEIDTKRLLLEMHNSLHHIDGKLHTLTTLLDLMKTCTDKHDDRLEEVDNKLHGGKQQTLTG</sequence>
<keyword evidence="2" id="KW-1185">Reference proteome</keyword>
<protein>
    <submittedName>
        <fullName evidence="1">Uncharacterized protein</fullName>
    </submittedName>
</protein>